<gene>
    <name evidence="2" type="ORF">Lsan_2897</name>
</gene>
<accession>A0A0W0YIF5</accession>
<dbReference type="OrthoDB" id="5642051at2"/>
<evidence type="ECO:0000313" key="2">
    <source>
        <dbReference type="EMBL" id="KTD56737.1"/>
    </source>
</evidence>
<dbReference type="PATRIC" id="fig|45074.5.peg.3111"/>
<evidence type="ECO:0000313" key="3">
    <source>
        <dbReference type="Proteomes" id="UP000054703"/>
    </source>
</evidence>
<reference evidence="2 3" key="1">
    <citation type="submission" date="2015-11" db="EMBL/GenBank/DDBJ databases">
        <title>Genomic analysis of 38 Legionella species identifies large and diverse effector repertoires.</title>
        <authorList>
            <person name="Burstein D."/>
            <person name="Amaro F."/>
            <person name="Zusman T."/>
            <person name="Lifshitz Z."/>
            <person name="Cohen O."/>
            <person name="Gilbert J.A."/>
            <person name="Pupko T."/>
            <person name="Shuman H.A."/>
            <person name="Segal G."/>
        </authorList>
    </citation>
    <scope>NUCLEOTIDE SEQUENCE [LARGE SCALE GENOMIC DNA]</scope>
    <source>
        <strain evidence="2 3">SC-63-C7</strain>
    </source>
</reference>
<dbReference type="RefSeq" id="WP_058514862.1">
    <property type="nucleotide sequence ID" value="NZ_CAAAIH010000044.1"/>
</dbReference>
<evidence type="ECO:0000256" key="1">
    <source>
        <dbReference type="SAM" id="SignalP"/>
    </source>
</evidence>
<evidence type="ECO:0008006" key="4">
    <source>
        <dbReference type="Google" id="ProtNLM"/>
    </source>
</evidence>
<protein>
    <recommendedName>
        <fullName evidence="4">SHOCT domain-containing protein</fullName>
    </recommendedName>
</protein>
<dbReference type="EMBL" id="LNYU01000081">
    <property type="protein sequence ID" value="KTD56737.1"/>
    <property type="molecule type" value="Genomic_DNA"/>
</dbReference>
<keyword evidence="1" id="KW-0732">Signal</keyword>
<sequence>MIMKSWKLIAKIVVMVLQTIAVFASDKPTQTRYSAINAQHLHDEGLISDAEYAKSVYRGK</sequence>
<feature type="chain" id="PRO_5006917644" description="SHOCT domain-containing protein" evidence="1">
    <location>
        <begin position="25"/>
        <end position="60"/>
    </location>
</feature>
<comment type="caution">
    <text evidence="2">The sequence shown here is derived from an EMBL/GenBank/DDBJ whole genome shotgun (WGS) entry which is preliminary data.</text>
</comment>
<dbReference type="AlphaFoldDB" id="A0A0W0YIF5"/>
<name>A0A0W0YIF5_9GAMM</name>
<feature type="signal peptide" evidence="1">
    <location>
        <begin position="1"/>
        <end position="24"/>
    </location>
</feature>
<keyword evidence="3" id="KW-1185">Reference proteome</keyword>
<dbReference type="STRING" id="45074.Lsan_2897"/>
<dbReference type="Proteomes" id="UP000054703">
    <property type="component" value="Unassembled WGS sequence"/>
</dbReference>
<proteinExistence type="predicted"/>
<organism evidence="2 3">
    <name type="scientific">Legionella santicrucis</name>
    <dbReference type="NCBI Taxonomy" id="45074"/>
    <lineage>
        <taxon>Bacteria</taxon>
        <taxon>Pseudomonadati</taxon>
        <taxon>Pseudomonadota</taxon>
        <taxon>Gammaproteobacteria</taxon>
        <taxon>Legionellales</taxon>
        <taxon>Legionellaceae</taxon>
        <taxon>Legionella</taxon>
    </lineage>
</organism>